<gene>
    <name evidence="7 10" type="primary">rpsD</name>
</gene>
<dbReference type="GO" id="GO:0042274">
    <property type="term" value="P:ribosomal small subunit biogenesis"/>
    <property type="evidence" value="ECO:0007669"/>
    <property type="project" value="TreeGrafter"/>
</dbReference>
<comment type="function">
    <text evidence="7">One of the primary rRNA binding proteins, it binds directly to 16S rRNA where it nucleates assembly of the body of the 30S subunit.</text>
</comment>
<name>A0A0H4T977_9CHLR</name>
<dbReference type="NCBIfam" id="TIGR01017">
    <property type="entry name" value="rpsD_bact"/>
    <property type="match status" value="1"/>
</dbReference>
<keyword evidence="5 7" id="KW-0687">Ribonucleoprotein</keyword>
<evidence type="ECO:0000256" key="7">
    <source>
        <dbReference type="HAMAP-Rule" id="MF_01306"/>
    </source>
</evidence>
<dbReference type="PROSITE" id="PS50889">
    <property type="entry name" value="S4"/>
    <property type="match status" value="1"/>
</dbReference>
<evidence type="ECO:0000256" key="2">
    <source>
        <dbReference type="ARBA" id="ARBA00022730"/>
    </source>
</evidence>
<keyword evidence="3 7" id="KW-0694">RNA-binding</keyword>
<evidence type="ECO:0000256" key="5">
    <source>
        <dbReference type="ARBA" id="ARBA00023274"/>
    </source>
</evidence>
<keyword evidence="2 7" id="KW-0699">rRNA-binding</keyword>
<dbReference type="GO" id="GO:0006412">
    <property type="term" value="P:translation"/>
    <property type="evidence" value="ECO:0007669"/>
    <property type="project" value="UniProtKB-UniRule"/>
</dbReference>
<dbReference type="FunFam" id="3.10.290.10:FF:000001">
    <property type="entry name" value="30S ribosomal protein S4"/>
    <property type="match status" value="1"/>
</dbReference>
<evidence type="ECO:0000256" key="6">
    <source>
        <dbReference type="ARBA" id="ARBA00035254"/>
    </source>
</evidence>
<dbReference type="GO" id="GO:0019843">
    <property type="term" value="F:rRNA binding"/>
    <property type="evidence" value="ECO:0007669"/>
    <property type="project" value="UniProtKB-UniRule"/>
</dbReference>
<protein>
    <recommendedName>
        <fullName evidence="6 7">Small ribosomal subunit protein uS4</fullName>
    </recommendedName>
</protein>
<comment type="subunit">
    <text evidence="7">Part of the 30S ribosomal subunit. Contacts protein S5. The interaction surface between S4 and S5 is involved in control of translational fidelity.</text>
</comment>
<dbReference type="GO" id="GO:0003735">
    <property type="term" value="F:structural constituent of ribosome"/>
    <property type="evidence" value="ECO:0007669"/>
    <property type="project" value="InterPro"/>
</dbReference>
<dbReference type="SMART" id="SM00363">
    <property type="entry name" value="S4"/>
    <property type="match status" value="1"/>
</dbReference>
<dbReference type="AlphaFoldDB" id="A0A0H4T977"/>
<dbReference type="InterPro" id="IPR005709">
    <property type="entry name" value="Ribosomal_uS4_bac-type"/>
</dbReference>
<dbReference type="PANTHER" id="PTHR11831:SF4">
    <property type="entry name" value="SMALL RIBOSOMAL SUBUNIT PROTEIN US4M"/>
    <property type="match status" value="1"/>
</dbReference>
<dbReference type="SMART" id="SM01390">
    <property type="entry name" value="Ribosomal_S4"/>
    <property type="match status" value="1"/>
</dbReference>
<evidence type="ECO:0000256" key="3">
    <source>
        <dbReference type="ARBA" id="ARBA00022884"/>
    </source>
</evidence>
<organism evidence="10">
    <name type="scientific">uncultured Chloroflexi bacterium Rifle_16ft_4_minimus_5165</name>
    <dbReference type="NCBI Taxonomy" id="1665076"/>
    <lineage>
        <taxon>Bacteria</taxon>
        <taxon>Bacillati</taxon>
        <taxon>Chloroflexota</taxon>
        <taxon>environmental samples</taxon>
    </lineage>
</organism>
<sequence>MARHTDPVCKLCRREGEKLFLKGERCFSPKCAIERRNYPPGLHGKGAEWRRSRESDFGKQLRAKQKARRVYGIFERQFRRYFREALKSRGLTGLTMLQMLETRMDNVIYRLGFASSRAQARQLVSHGHFTVNGRRTDVPSTLLKVGDVVQIREGSRGRIYFKELPDFVEGRNAPDWIERDLNMMSGTVKRIPERTEIDANLNEQLVVEFYSR</sequence>
<evidence type="ECO:0000256" key="4">
    <source>
        <dbReference type="ARBA" id="ARBA00022980"/>
    </source>
</evidence>
<dbReference type="InterPro" id="IPR001912">
    <property type="entry name" value="Ribosomal_uS4_N"/>
</dbReference>
<comment type="function">
    <text evidence="7">With S5 and S12 plays an important role in translational accuracy.</text>
</comment>
<dbReference type="HAMAP" id="MF_01306_B">
    <property type="entry name" value="Ribosomal_uS4_B"/>
    <property type="match status" value="1"/>
</dbReference>
<proteinExistence type="inferred from homology"/>
<dbReference type="InterPro" id="IPR002942">
    <property type="entry name" value="S4_RNA-bd"/>
</dbReference>
<dbReference type="InterPro" id="IPR022801">
    <property type="entry name" value="Ribosomal_uS4"/>
</dbReference>
<evidence type="ECO:0000259" key="8">
    <source>
        <dbReference type="SMART" id="SM00363"/>
    </source>
</evidence>
<dbReference type="PANTHER" id="PTHR11831">
    <property type="entry name" value="30S 40S RIBOSOMAL PROTEIN"/>
    <property type="match status" value="1"/>
</dbReference>
<dbReference type="CDD" id="cd00165">
    <property type="entry name" value="S4"/>
    <property type="match status" value="1"/>
</dbReference>
<accession>A0A0H4T977</accession>
<reference evidence="10" key="1">
    <citation type="journal article" date="2015" name="ISME J.">
        <title>Aquifer environment selects for microbial species cohorts in sediment and groundwater.</title>
        <authorList>
            <person name="Hug L.A."/>
            <person name="Thomas B.C."/>
            <person name="Brown C.T."/>
            <person name="Frischkorn K.R."/>
            <person name="Williams K.H."/>
            <person name="Tringe S.G."/>
            <person name="Banfield J.F."/>
        </authorList>
    </citation>
    <scope>NUCLEOTIDE SEQUENCE</scope>
</reference>
<feature type="domain" description="RNA-binding S4" evidence="8">
    <location>
        <begin position="102"/>
        <end position="164"/>
    </location>
</feature>
<evidence type="ECO:0000259" key="9">
    <source>
        <dbReference type="SMART" id="SM01390"/>
    </source>
</evidence>
<dbReference type="SUPFAM" id="SSF55174">
    <property type="entry name" value="Alpha-L RNA-binding motif"/>
    <property type="match status" value="1"/>
</dbReference>
<dbReference type="Pfam" id="PF00163">
    <property type="entry name" value="Ribosomal_S4"/>
    <property type="match status" value="1"/>
</dbReference>
<dbReference type="GO" id="GO:0015935">
    <property type="term" value="C:small ribosomal subunit"/>
    <property type="evidence" value="ECO:0007669"/>
    <property type="project" value="InterPro"/>
</dbReference>
<dbReference type="Gene3D" id="1.10.1050.10">
    <property type="entry name" value="Ribosomal Protein S4 Delta 41, Chain A, domain 1"/>
    <property type="match status" value="1"/>
</dbReference>
<dbReference type="Pfam" id="PF01479">
    <property type="entry name" value="S4"/>
    <property type="match status" value="1"/>
</dbReference>
<dbReference type="Gene3D" id="3.10.290.10">
    <property type="entry name" value="RNA-binding S4 domain"/>
    <property type="match status" value="1"/>
</dbReference>
<dbReference type="NCBIfam" id="NF003717">
    <property type="entry name" value="PRK05327.1"/>
    <property type="match status" value="1"/>
</dbReference>
<feature type="domain" description="Small ribosomal subunit protein uS4 N-terminal" evidence="9">
    <location>
        <begin position="3"/>
        <end position="101"/>
    </location>
</feature>
<dbReference type="InterPro" id="IPR036986">
    <property type="entry name" value="S4_RNA-bd_sf"/>
</dbReference>
<keyword evidence="4 7" id="KW-0689">Ribosomal protein</keyword>
<comment type="similarity">
    <text evidence="1 7">Belongs to the universal ribosomal protein uS4 family.</text>
</comment>
<evidence type="ECO:0000256" key="1">
    <source>
        <dbReference type="ARBA" id="ARBA00007465"/>
    </source>
</evidence>
<evidence type="ECO:0000313" key="10">
    <source>
        <dbReference type="EMBL" id="AKQ04431.1"/>
    </source>
</evidence>
<dbReference type="EMBL" id="KT007038">
    <property type="protein sequence ID" value="AKQ04431.1"/>
    <property type="molecule type" value="Genomic_DNA"/>
</dbReference>